<proteinExistence type="predicted"/>
<comment type="caution">
    <text evidence="1">The sequence shown here is derived from an EMBL/GenBank/DDBJ whole genome shotgun (WGS) entry which is preliminary data.</text>
</comment>
<protein>
    <submittedName>
        <fullName evidence="1">DUF6093 family protein</fullName>
    </submittedName>
</protein>
<evidence type="ECO:0000313" key="1">
    <source>
        <dbReference type="EMBL" id="MFD2757101.1"/>
    </source>
</evidence>
<dbReference type="InterPro" id="IPR046075">
    <property type="entry name" value="DUF6093"/>
</dbReference>
<sequence>MTAADIDLRMAQREAETELTDKCLITREGEEEFNEDTGLFERTTVTVYDGKCALRNSGGARETLLAGREVDIFEYTLKLPFSRSAGVRSDDLVTITASKNAPEHVGRQVRVKAHRTVTHATLRRLPVEEVTGA</sequence>
<dbReference type="EMBL" id="JBHUNE010000001">
    <property type="protein sequence ID" value="MFD2757101.1"/>
    <property type="molecule type" value="Genomic_DNA"/>
</dbReference>
<name>A0ABW5UV46_9MICO</name>
<keyword evidence="2" id="KW-1185">Reference proteome</keyword>
<gene>
    <name evidence="1" type="ORF">ACFSW7_01765</name>
</gene>
<reference evidence="2" key="1">
    <citation type="journal article" date="2019" name="Int. J. Syst. Evol. Microbiol.">
        <title>The Global Catalogue of Microorganisms (GCM) 10K type strain sequencing project: providing services to taxonomists for standard genome sequencing and annotation.</title>
        <authorList>
            <consortium name="The Broad Institute Genomics Platform"/>
            <consortium name="The Broad Institute Genome Sequencing Center for Infectious Disease"/>
            <person name="Wu L."/>
            <person name="Ma J."/>
        </authorList>
    </citation>
    <scope>NUCLEOTIDE SEQUENCE [LARGE SCALE GENOMIC DNA]</scope>
    <source>
        <strain evidence="2">TISTR 1514</strain>
    </source>
</reference>
<organism evidence="1 2">
    <name type="scientific">Gulosibacter faecalis</name>
    <dbReference type="NCBI Taxonomy" id="272240"/>
    <lineage>
        <taxon>Bacteria</taxon>
        <taxon>Bacillati</taxon>
        <taxon>Actinomycetota</taxon>
        <taxon>Actinomycetes</taxon>
        <taxon>Micrococcales</taxon>
        <taxon>Microbacteriaceae</taxon>
        <taxon>Gulosibacter</taxon>
    </lineage>
</organism>
<dbReference type="Proteomes" id="UP001597492">
    <property type="component" value="Unassembled WGS sequence"/>
</dbReference>
<dbReference type="Pfam" id="PF19586">
    <property type="entry name" value="DUF6093"/>
    <property type="match status" value="1"/>
</dbReference>
<evidence type="ECO:0000313" key="2">
    <source>
        <dbReference type="Proteomes" id="UP001597492"/>
    </source>
</evidence>
<dbReference type="RefSeq" id="WP_154651534.1">
    <property type="nucleotide sequence ID" value="NZ_JBHUNE010000001.1"/>
</dbReference>
<accession>A0ABW5UV46</accession>